<evidence type="ECO:0000313" key="10">
    <source>
        <dbReference type="Proteomes" id="UP000190831"/>
    </source>
</evidence>
<dbReference type="Pfam" id="PF01226">
    <property type="entry name" value="Form_Nir_trans"/>
    <property type="match status" value="1"/>
</dbReference>
<keyword evidence="5 8" id="KW-0472">Membrane</keyword>
<keyword evidence="3 8" id="KW-0812">Transmembrane</keyword>
<dbReference type="FunFam" id="1.20.1080.10:FF:000011">
    <property type="entry name" value="Formate family transporter"/>
    <property type="match status" value="1"/>
</dbReference>
<dbReference type="GO" id="GO:0015707">
    <property type="term" value="P:nitrite transport"/>
    <property type="evidence" value="ECO:0007669"/>
    <property type="project" value="TreeGrafter"/>
</dbReference>
<dbReference type="Proteomes" id="UP000190831">
    <property type="component" value="Chromosome H"/>
</dbReference>
<dbReference type="Gene3D" id="1.20.1080.10">
    <property type="entry name" value="Glycerol uptake facilitator protein"/>
    <property type="match status" value="1"/>
</dbReference>
<dbReference type="InterPro" id="IPR000292">
    <property type="entry name" value="For/NO2_transpt"/>
</dbReference>
<dbReference type="STRING" id="4955.A0A1G4MKR6"/>
<feature type="transmembrane region" description="Helical" evidence="8">
    <location>
        <begin position="32"/>
        <end position="51"/>
    </location>
</feature>
<keyword evidence="2" id="KW-0813">Transport</keyword>
<dbReference type="PANTHER" id="PTHR30520:SF6">
    <property type="entry name" value="FORMATE_NITRATE FAMILY TRANSPORTER (EUROFUNG)"/>
    <property type="match status" value="1"/>
</dbReference>
<dbReference type="AlphaFoldDB" id="A0A1G4MKR6"/>
<evidence type="ECO:0000256" key="2">
    <source>
        <dbReference type="ARBA" id="ARBA00022448"/>
    </source>
</evidence>
<dbReference type="OrthoDB" id="4829at2759"/>
<feature type="transmembrane region" description="Helical" evidence="8">
    <location>
        <begin position="233"/>
        <end position="260"/>
    </location>
</feature>
<organism evidence="9 10">
    <name type="scientific">Lachancea fermentati</name>
    <name type="common">Zygosaccharomyces fermentati</name>
    <dbReference type="NCBI Taxonomy" id="4955"/>
    <lineage>
        <taxon>Eukaryota</taxon>
        <taxon>Fungi</taxon>
        <taxon>Dikarya</taxon>
        <taxon>Ascomycota</taxon>
        <taxon>Saccharomycotina</taxon>
        <taxon>Saccharomycetes</taxon>
        <taxon>Saccharomycetales</taxon>
        <taxon>Saccharomycetaceae</taxon>
        <taxon>Lachancea</taxon>
    </lineage>
</organism>
<evidence type="ECO:0000256" key="4">
    <source>
        <dbReference type="ARBA" id="ARBA00022989"/>
    </source>
</evidence>
<sequence>MVDDSYYITPHETALAVVATAMKKARLQLDTLIVNSIMGGIFFSAGGMLFLSCHANNPEILANNPGMLDYLGALTFSIGLFYVIINGTDLFNSNILFFTVGVLRKAVSIYDLLISWVISWFFNLGGTLFVSYVICHLSNVTRTEGYITASRQFVAEKASFSFIETFIKGIAGNFYVCLAVYLQLMAKPIHVKFILMMLPVFTFVAMGFTHAVADMYLLTAGMINGADLSVGKLIWKLFIPSILGNIVGGCGFSIIVPFYLHLVVVERDRRKLALPQYDARDEQPELNVDSRVVRISSKEAKEEEDEADIDEELDSDEKNDTFGHISSDSSVDPRSEAPLDYRPEMHNSQSTLPSVARTMSALSRLNSRGYISKSRPLRSHVMRSPPGVFPVRGMGAPLTREMTIADEGSPPRLENQSSALQNPNPSPNLVDKLQTSDGVLIHDDMNSNLDVSSILSSPSLAPTMRSGIARKLASHNDRKLALHEVEKQEEEKYDAEGGYNVLENKLGSKLEKVLTKIASHASREGSASPQLPKTTQELFPHHRISRTHTITNATLSHHEDSIGSGLHELFRTVSRSLTPSTHTNDIHDIYRRLSEAGITNTAANAADNIAGIDNYKNMNLPSPHTALHNKHFSHPTYPSPVYHTSPVNSAGTYANSDSIQHPLMARQGYKPRIINDTGAHGQNANIIRPGSSKESIDGNTPS</sequence>
<feature type="region of interest" description="Disordered" evidence="7">
    <location>
        <begin position="677"/>
        <end position="702"/>
    </location>
</feature>
<dbReference type="GO" id="GO:0015513">
    <property type="term" value="F:high-affinity secondary active nitrite transmembrane transporter activity"/>
    <property type="evidence" value="ECO:0007669"/>
    <property type="project" value="TreeGrafter"/>
</dbReference>
<dbReference type="InterPro" id="IPR023271">
    <property type="entry name" value="Aquaporin-like"/>
</dbReference>
<gene>
    <name evidence="9" type="ORF">LAFE_0H14664G</name>
</gene>
<evidence type="ECO:0000256" key="1">
    <source>
        <dbReference type="ARBA" id="ARBA00004141"/>
    </source>
</evidence>
<protein>
    <submittedName>
        <fullName evidence="9">LAFE_0H14664g1_1</fullName>
    </submittedName>
</protein>
<feature type="transmembrane region" description="Helical" evidence="8">
    <location>
        <begin position="193"/>
        <end position="213"/>
    </location>
</feature>
<feature type="region of interest" description="Disordered" evidence="7">
    <location>
        <begin position="406"/>
        <end position="427"/>
    </location>
</feature>
<feature type="region of interest" description="Disordered" evidence="7">
    <location>
        <begin position="297"/>
        <end position="354"/>
    </location>
</feature>
<feature type="transmembrane region" description="Helical" evidence="8">
    <location>
        <begin position="166"/>
        <end position="186"/>
    </location>
</feature>
<dbReference type="PANTHER" id="PTHR30520">
    <property type="entry name" value="FORMATE TRANSPORTER-RELATED"/>
    <property type="match status" value="1"/>
</dbReference>
<feature type="transmembrane region" description="Helical" evidence="8">
    <location>
        <begin position="112"/>
        <end position="134"/>
    </location>
</feature>
<dbReference type="EMBL" id="LT598491">
    <property type="protein sequence ID" value="SCW04489.1"/>
    <property type="molecule type" value="Genomic_DNA"/>
</dbReference>
<proteinExistence type="inferred from homology"/>
<name>A0A1G4MKR6_LACFM</name>
<keyword evidence="10" id="KW-1185">Reference proteome</keyword>
<comment type="subcellular location">
    <subcellularLocation>
        <location evidence="1">Membrane</location>
        <topology evidence="1">Multi-pass membrane protein</topology>
    </subcellularLocation>
</comment>
<dbReference type="NCBIfam" id="TIGR00790">
    <property type="entry name" value="fnt"/>
    <property type="match status" value="1"/>
</dbReference>
<accession>A0A1G4MKR6</accession>
<evidence type="ECO:0000313" key="9">
    <source>
        <dbReference type="EMBL" id="SCW04489.1"/>
    </source>
</evidence>
<evidence type="ECO:0000256" key="8">
    <source>
        <dbReference type="SAM" id="Phobius"/>
    </source>
</evidence>
<evidence type="ECO:0000256" key="3">
    <source>
        <dbReference type="ARBA" id="ARBA00022692"/>
    </source>
</evidence>
<evidence type="ECO:0000256" key="6">
    <source>
        <dbReference type="ARBA" id="ARBA00049660"/>
    </source>
</evidence>
<keyword evidence="4 8" id="KW-1133">Transmembrane helix</keyword>
<dbReference type="GO" id="GO:0005886">
    <property type="term" value="C:plasma membrane"/>
    <property type="evidence" value="ECO:0007669"/>
    <property type="project" value="TreeGrafter"/>
</dbReference>
<feature type="compositionally biased region" description="Basic and acidic residues" evidence="7">
    <location>
        <begin position="331"/>
        <end position="345"/>
    </location>
</feature>
<dbReference type="OMA" id="RNPGIVN"/>
<comment type="similarity">
    <text evidence="6">Belongs to the FNT transporter (TC 1.A.16) family.</text>
</comment>
<feature type="compositionally biased region" description="Acidic residues" evidence="7">
    <location>
        <begin position="302"/>
        <end position="315"/>
    </location>
</feature>
<dbReference type="PROSITE" id="PS01005">
    <property type="entry name" value="FORMATE_NITRITE_TP_1"/>
    <property type="match status" value="1"/>
</dbReference>
<feature type="compositionally biased region" description="Polar residues" evidence="7">
    <location>
        <begin position="414"/>
        <end position="423"/>
    </location>
</feature>
<feature type="transmembrane region" description="Helical" evidence="8">
    <location>
        <begin position="71"/>
        <end position="91"/>
    </location>
</feature>
<evidence type="ECO:0000256" key="7">
    <source>
        <dbReference type="SAM" id="MobiDB-lite"/>
    </source>
</evidence>
<reference evidence="9 10" key="1">
    <citation type="submission" date="2016-03" db="EMBL/GenBank/DDBJ databases">
        <authorList>
            <person name="Devillers H."/>
        </authorList>
    </citation>
    <scope>NUCLEOTIDE SEQUENCE [LARGE SCALE GENOMIC DNA]</scope>
    <source>
        <strain evidence="9">CBS 6772</strain>
    </source>
</reference>
<evidence type="ECO:0000256" key="5">
    <source>
        <dbReference type="ARBA" id="ARBA00023136"/>
    </source>
</evidence>
<dbReference type="InterPro" id="IPR024002">
    <property type="entry name" value="For/NO2_transpt_CS"/>
</dbReference>